<sequence length="237" mass="26559">MKMREEETVKRYADRIMAVVNSIGLLSEQFSEEQMRASKVKEHQEGAFQAKAREASSTNSYKGKKVWKNRPKPDVARREDQPCDIAKGLVIKKKNAGLDQMHYVNIKNVEAHVAENSSDHEEQVFTVSCSANQKKGSKGWLLDSGCINHMSPDATIFKNLDRNCKTKVNVGNGQFIKAEGKGDVLICTPTSAKVISNVLLVRLTETFSALLNYLRKVIQLHSRAKSVRLLIRVDQAS</sequence>
<dbReference type="PaxDb" id="3635-A0A1U8NM60"/>
<dbReference type="RefSeq" id="XP_016740111.1">
    <property type="nucleotide sequence ID" value="XM_016884622.1"/>
</dbReference>
<dbReference type="Proteomes" id="UP000818029">
    <property type="component" value="Chromosome D03"/>
</dbReference>
<name>A0A1U8NM60_GOSHI</name>
<evidence type="ECO:0000313" key="4">
    <source>
        <dbReference type="RefSeq" id="XP_016740111.1"/>
    </source>
</evidence>
<dbReference type="Pfam" id="PF22936">
    <property type="entry name" value="Pol_BBD"/>
    <property type="match status" value="1"/>
</dbReference>
<dbReference type="GeneID" id="107949846"/>
<dbReference type="AlphaFoldDB" id="A0A1U8NM60"/>
<evidence type="ECO:0000313" key="3">
    <source>
        <dbReference type="Proteomes" id="UP000818029"/>
    </source>
</evidence>
<reference evidence="4" key="2">
    <citation type="submission" date="2025-08" db="UniProtKB">
        <authorList>
            <consortium name="RefSeq"/>
        </authorList>
    </citation>
    <scope>IDENTIFICATION</scope>
</reference>
<gene>
    <name evidence="4" type="primary">LOC107949846</name>
</gene>
<evidence type="ECO:0000256" key="1">
    <source>
        <dbReference type="SAM" id="MobiDB-lite"/>
    </source>
</evidence>
<feature type="region of interest" description="Disordered" evidence="1">
    <location>
        <begin position="36"/>
        <end position="79"/>
    </location>
</feature>
<keyword evidence="3" id="KW-1185">Reference proteome</keyword>
<dbReference type="KEGG" id="ghi:107949846"/>
<dbReference type="InterPro" id="IPR054722">
    <property type="entry name" value="PolX-like_BBD"/>
</dbReference>
<feature type="domain" description="Retrovirus-related Pol polyprotein from transposon TNT 1-94-like beta-barrel" evidence="2">
    <location>
        <begin position="140"/>
        <end position="201"/>
    </location>
</feature>
<protein>
    <recommendedName>
        <fullName evidence="2">Retrovirus-related Pol polyprotein from transposon TNT 1-94-like beta-barrel domain-containing protein</fullName>
    </recommendedName>
</protein>
<organism evidence="3 4">
    <name type="scientific">Gossypium hirsutum</name>
    <name type="common">Upland cotton</name>
    <name type="synonym">Gossypium mexicanum</name>
    <dbReference type="NCBI Taxonomy" id="3635"/>
    <lineage>
        <taxon>Eukaryota</taxon>
        <taxon>Viridiplantae</taxon>
        <taxon>Streptophyta</taxon>
        <taxon>Embryophyta</taxon>
        <taxon>Tracheophyta</taxon>
        <taxon>Spermatophyta</taxon>
        <taxon>Magnoliopsida</taxon>
        <taxon>eudicotyledons</taxon>
        <taxon>Gunneridae</taxon>
        <taxon>Pentapetalae</taxon>
        <taxon>rosids</taxon>
        <taxon>malvids</taxon>
        <taxon>Malvales</taxon>
        <taxon>Malvaceae</taxon>
        <taxon>Malvoideae</taxon>
        <taxon>Gossypium</taxon>
    </lineage>
</organism>
<proteinExistence type="predicted"/>
<feature type="compositionally biased region" description="Basic and acidic residues" evidence="1">
    <location>
        <begin position="36"/>
        <end position="45"/>
    </location>
</feature>
<accession>A0A1U8NM60</accession>
<evidence type="ECO:0000259" key="2">
    <source>
        <dbReference type="Pfam" id="PF22936"/>
    </source>
</evidence>
<reference evidence="3" key="1">
    <citation type="journal article" date="2020" name="Nat. Genet.">
        <title>Genomic diversifications of five Gossypium allopolyploid species and their impact on cotton improvement.</title>
        <authorList>
            <person name="Chen Z.J."/>
            <person name="Sreedasyam A."/>
            <person name="Ando A."/>
            <person name="Song Q."/>
            <person name="De Santiago L.M."/>
            <person name="Hulse-Kemp A.M."/>
            <person name="Ding M."/>
            <person name="Ye W."/>
            <person name="Kirkbride R.C."/>
            <person name="Jenkins J."/>
            <person name="Plott C."/>
            <person name="Lovell J."/>
            <person name="Lin Y.M."/>
            <person name="Vaughn R."/>
            <person name="Liu B."/>
            <person name="Simpson S."/>
            <person name="Scheffler B.E."/>
            <person name="Wen L."/>
            <person name="Saski C.A."/>
            <person name="Grover C.E."/>
            <person name="Hu G."/>
            <person name="Conover J.L."/>
            <person name="Carlson J.W."/>
            <person name="Shu S."/>
            <person name="Boston L.B."/>
            <person name="Williams M."/>
            <person name="Peterson D.G."/>
            <person name="McGee K."/>
            <person name="Jones D.C."/>
            <person name="Wendel J.F."/>
            <person name="Stelly D.M."/>
            <person name="Grimwood J."/>
            <person name="Schmutz J."/>
        </authorList>
    </citation>
    <scope>NUCLEOTIDE SEQUENCE [LARGE SCALE GENOMIC DNA]</scope>
    <source>
        <strain evidence="3">cv. TM-1</strain>
    </source>
</reference>